<protein>
    <recommendedName>
        <fullName evidence="4">DUF3887 domain-containing protein</fullName>
    </recommendedName>
</protein>
<dbReference type="RefSeq" id="WP_207299397.1">
    <property type="nucleotide sequence ID" value="NZ_CP071444.1"/>
</dbReference>
<dbReference type="PROSITE" id="PS51257">
    <property type="entry name" value="PROKAR_LIPOPROTEIN"/>
    <property type="match status" value="1"/>
</dbReference>
<dbReference type="Gene3D" id="3.10.450.590">
    <property type="match status" value="1"/>
</dbReference>
<evidence type="ECO:0000313" key="2">
    <source>
        <dbReference type="EMBL" id="QSX08055.1"/>
    </source>
</evidence>
<proteinExistence type="predicted"/>
<dbReference type="EMBL" id="CP071444">
    <property type="protein sequence ID" value="QSX08055.1"/>
    <property type="molecule type" value="Genomic_DNA"/>
</dbReference>
<feature type="signal peptide" evidence="1">
    <location>
        <begin position="1"/>
        <end position="20"/>
    </location>
</feature>
<evidence type="ECO:0008006" key="4">
    <source>
        <dbReference type="Google" id="ProtNLM"/>
    </source>
</evidence>
<dbReference type="AlphaFoldDB" id="A0A974XG14"/>
<organism evidence="2 3">
    <name type="scientific">Alkalibacter rhizosphaerae</name>
    <dbReference type="NCBI Taxonomy" id="2815577"/>
    <lineage>
        <taxon>Bacteria</taxon>
        <taxon>Bacillati</taxon>
        <taxon>Bacillota</taxon>
        <taxon>Clostridia</taxon>
        <taxon>Eubacteriales</taxon>
        <taxon>Eubacteriaceae</taxon>
        <taxon>Alkalibacter</taxon>
    </lineage>
</organism>
<keyword evidence="3" id="KW-1185">Reference proteome</keyword>
<evidence type="ECO:0000313" key="3">
    <source>
        <dbReference type="Proteomes" id="UP000663499"/>
    </source>
</evidence>
<reference evidence="2" key="1">
    <citation type="submission" date="2021-03" db="EMBL/GenBank/DDBJ databases">
        <title>Alkalibacter marinus sp. nov., isolated from tidal flat sediment.</title>
        <authorList>
            <person name="Namirimu T."/>
            <person name="Yang J.-A."/>
            <person name="Yang S.-H."/>
            <person name="Kim Y.-J."/>
            <person name="Kwon K.K."/>
        </authorList>
    </citation>
    <scope>NUCLEOTIDE SEQUENCE</scope>
    <source>
        <strain evidence="2">ES005</strain>
    </source>
</reference>
<gene>
    <name evidence="2" type="ORF">J0B03_09625</name>
</gene>
<sequence>MIRRKGMVLLLVLFLLTGFAAGCSSSENKEKVESTGTPKVEAMLLAFNNEDYSGFAKDFGPMMTQAMTQEVFEDQILPVIGGLIGKYEEGTLTLAKVTEESNEGVDYISAIYRSSFTEEEGDVTVTIWFTNDDEMKIETFVMNSPKLVQGNG</sequence>
<keyword evidence="1" id="KW-0732">Signal</keyword>
<evidence type="ECO:0000256" key="1">
    <source>
        <dbReference type="SAM" id="SignalP"/>
    </source>
</evidence>
<dbReference type="Proteomes" id="UP000663499">
    <property type="component" value="Chromosome"/>
</dbReference>
<feature type="chain" id="PRO_5036687592" description="DUF3887 domain-containing protein" evidence="1">
    <location>
        <begin position="21"/>
        <end position="152"/>
    </location>
</feature>
<name>A0A974XG14_9FIRM</name>
<dbReference type="KEGG" id="alka:J0B03_09625"/>
<accession>A0A974XG14</accession>